<reference evidence="1" key="3">
    <citation type="submission" date="2025-08" db="UniProtKB">
        <authorList>
            <consortium name="Ensembl"/>
        </authorList>
    </citation>
    <scope>IDENTIFICATION</scope>
    <source>
        <strain evidence="1">HSOK</strain>
    </source>
</reference>
<dbReference type="Pfam" id="PF14769">
    <property type="entry name" value="CLAMP"/>
    <property type="match status" value="2"/>
</dbReference>
<accession>A0A3P9J490</accession>
<evidence type="ECO:0000313" key="1">
    <source>
        <dbReference type="Ensembl" id="ENSORLP00015027039.1"/>
    </source>
</evidence>
<organism evidence="1 2">
    <name type="scientific">Oryzias latipes</name>
    <name type="common">Japanese rice fish</name>
    <name type="synonym">Japanese killifish</name>
    <dbReference type="NCBI Taxonomy" id="8090"/>
    <lineage>
        <taxon>Eukaryota</taxon>
        <taxon>Metazoa</taxon>
        <taxon>Chordata</taxon>
        <taxon>Craniata</taxon>
        <taxon>Vertebrata</taxon>
        <taxon>Euteleostomi</taxon>
        <taxon>Actinopterygii</taxon>
        <taxon>Neopterygii</taxon>
        <taxon>Teleostei</taxon>
        <taxon>Neoteleostei</taxon>
        <taxon>Acanthomorphata</taxon>
        <taxon>Ovalentaria</taxon>
        <taxon>Atherinomorphae</taxon>
        <taxon>Beloniformes</taxon>
        <taxon>Adrianichthyidae</taxon>
        <taxon>Oryziinae</taxon>
        <taxon>Oryzias</taxon>
    </lineage>
</organism>
<dbReference type="Proteomes" id="UP000265200">
    <property type="component" value="Chromosome 19"/>
</dbReference>
<dbReference type="Ensembl" id="ENSORLT00015001444.1">
    <property type="protein sequence ID" value="ENSORLP00015027039.1"/>
    <property type="gene ID" value="ENSORLG00015008889.1"/>
</dbReference>
<reference evidence="1" key="4">
    <citation type="submission" date="2025-09" db="UniProtKB">
        <authorList>
            <consortium name="Ensembl"/>
        </authorList>
    </citation>
    <scope>IDENTIFICATION</scope>
    <source>
        <strain evidence="1">HSOK</strain>
    </source>
</reference>
<dbReference type="InterPro" id="IPR032727">
    <property type="entry name" value="CLAMP"/>
</dbReference>
<reference evidence="1 2" key="2">
    <citation type="submission" date="2017-04" db="EMBL/GenBank/DDBJ databases">
        <title>CpG methylation of centromeres and impact of large insertions on vertebrate speciation.</title>
        <authorList>
            <person name="Ichikawa K."/>
            <person name="Yoshimura J."/>
            <person name="Morishita S."/>
        </authorList>
    </citation>
    <scope>NUCLEOTIDE SEQUENCE</scope>
    <source>
        <strain evidence="1 2">HSOK</strain>
    </source>
</reference>
<reference key="1">
    <citation type="journal article" date="2007" name="Nature">
        <title>The medaka draft genome and insights into vertebrate genome evolution.</title>
        <authorList>
            <person name="Kasahara M."/>
            <person name="Naruse K."/>
            <person name="Sasaki S."/>
            <person name="Nakatani Y."/>
            <person name="Qu W."/>
            <person name="Ahsan B."/>
            <person name="Yamada T."/>
            <person name="Nagayasu Y."/>
            <person name="Doi K."/>
            <person name="Kasai Y."/>
            <person name="Jindo T."/>
            <person name="Kobayashi D."/>
            <person name="Shimada A."/>
            <person name="Toyoda A."/>
            <person name="Kuroki Y."/>
            <person name="Fujiyama A."/>
            <person name="Sasaki T."/>
            <person name="Shimizu A."/>
            <person name="Asakawa S."/>
            <person name="Shimizu N."/>
            <person name="Hashimoto S."/>
            <person name="Yang J."/>
            <person name="Lee Y."/>
            <person name="Matsushima K."/>
            <person name="Sugano S."/>
            <person name="Sakaizumi M."/>
            <person name="Narita T."/>
            <person name="Ohishi K."/>
            <person name="Haga S."/>
            <person name="Ohta F."/>
            <person name="Nomoto H."/>
            <person name="Nogata K."/>
            <person name="Morishita T."/>
            <person name="Endo T."/>
            <person name="Shin-I T."/>
            <person name="Takeda H."/>
            <person name="Morishita S."/>
            <person name="Kohara Y."/>
        </authorList>
    </citation>
    <scope>NUCLEOTIDE SEQUENCE [LARGE SCALE GENOMIC DNA]</scope>
    <source>
        <strain>Hd-rR</strain>
    </source>
</reference>
<sequence length="326" mass="36770">MLIKVVNPKELVSVIVLRNGISLWKLSGLAAVCDMRLDPPACPPASGRRQSGLNRDNALKLCCTALLVWTGGSHVCFALTLRPGGTREGRTGTPVCELQAPHSLKAKVMLWRDISYHDMEIIDQIKSVPDLESALCRLFGIDLPEPKRGVVLELYVQAVLFGRKQRFKKEQASALLSIIKSIHEANVGNILKDEEECFHYCVELLLCHSVRVCRTVLLSFQLHCIAMLHCFLFFSCTPQRPPFSINIFTFEQANSILKYLDAFYLKHCKLYKYIFTPQRRLDLFLTYSGMEENASSAVDDRDVADLMEETKERLTTDQQGASDGKI</sequence>
<dbReference type="PANTHER" id="PTHR28457:SF1">
    <property type="entry name" value="CILIA- AND FLAGELLA-ASSOCIATED PROTEIN 119"/>
    <property type="match status" value="1"/>
</dbReference>
<proteinExistence type="predicted"/>
<protein>
    <submittedName>
        <fullName evidence="1">Uncharacterized protein</fullName>
    </submittedName>
</protein>
<dbReference type="AlphaFoldDB" id="A0A3P9J490"/>
<name>A0A3P9J490_ORYLA</name>
<dbReference type="PANTHER" id="PTHR28457">
    <property type="entry name" value="COILED-COIL DOMAIN-CONTAINING PROTEIN 189"/>
    <property type="match status" value="1"/>
</dbReference>
<evidence type="ECO:0000313" key="2">
    <source>
        <dbReference type="Proteomes" id="UP000265200"/>
    </source>
</evidence>